<keyword evidence="8" id="KW-0482">Metalloprotease</keyword>
<evidence type="ECO:0000256" key="8">
    <source>
        <dbReference type="ARBA" id="ARBA00023049"/>
    </source>
</evidence>
<dbReference type="SUPFAM" id="SSF102712">
    <property type="entry name" value="JAB1/MPN domain"/>
    <property type="match status" value="1"/>
</dbReference>
<dbReference type="GO" id="GO:0061578">
    <property type="term" value="F:K63-linked deubiquitinase activity"/>
    <property type="evidence" value="ECO:0007669"/>
    <property type="project" value="InterPro"/>
</dbReference>
<evidence type="ECO:0000313" key="12">
    <source>
        <dbReference type="Proteomes" id="UP000781932"/>
    </source>
</evidence>
<feature type="domain" description="MPN" evidence="10">
    <location>
        <begin position="369"/>
        <end position="497"/>
    </location>
</feature>
<dbReference type="Proteomes" id="UP000781932">
    <property type="component" value="Unassembled WGS sequence"/>
</dbReference>
<dbReference type="Pfam" id="PF01398">
    <property type="entry name" value="JAB"/>
    <property type="match status" value="1"/>
</dbReference>
<evidence type="ECO:0000256" key="4">
    <source>
        <dbReference type="ARBA" id="ARBA00022723"/>
    </source>
</evidence>
<dbReference type="EMBL" id="JAATWM020000046">
    <property type="protein sequence ID" value="KAF9871363.1"/>
    <property type="molecule type" value="Genomic_DNA"/>
</dbReference>
<feature type="compositionally biased region" description="Pro residues" evidence="9">
    <location>
        <begin position="246"/>
        <end position="256"/>
    </location>
</feature>
<keyword evidence="4" id="KW-0479">Metal-binding</keyword>
<dbReference type="GO" id="GO:0046872">
    <property type="term" value="F:metal ion binding"/>
    <property type="evidence" value="ECO:0007669"/>
    <property type="project" value="UniProtKB-KW"/>
</dbReference>
<evidence type="ECO:0000256" key="3">
    <source>
        <dbReference type="ARBA" id="ARBA00022670"/>
    </source>
</evidence>
<dbReference type="Gene3D" id="3.40.140.10">
    <property type="entry name" value="Cytidine Deaminase, domain 2"/>
    <property type="match status" value="1"/>
</dbReference>
<dbReference type="PROSITE" id="PS50249">
    <property type="entry name" value="MPN"/>
    <property type="match status" value="1"/>
</dbReference>
<dbReference type="GO" id="GO:0016020">
    <property type="term" value="C:membrane"/>
    <property type="evidence" value="ECO:0007669"/>
    <property type="project" value="TreeGrafter"/>
</dbReference>
<dbReference type="GO" id="GO:0005768">
    <property type="term" value="C:endosome"/>
    <property type="evidence" value="ECO:0007669"/>
    <property type="project" value="TreeGrafter"/>
</dbReference>
<comment type="caution">
    <text evidence="11">The sequence shown here is derived from an EMBL/GenBank/DDBJ whole genome shotgun (WGS) entry which is preliminary data.</text>
</comment>
<comment type="similarity">
    <text evidence="2">Belongs to the peptidase M67C family.</text>
</comment>
<keyword evidence="6" id="KW-0378">Hydrolase</keyword>
<evidence type="ECO:0000256" key="6">
    <source>
        <dbReference type="ARBA" id="ARBA00022801"/>
    </source>
</evidence>
<feature type="compositionally biased region" description="Basic and acidic residues" evidence="9">
    <location>
        <begin position="194"/>
        <end position="204"/>
    </location>
</feature>
<evidence type="ECO:0000313" key="11">
    <source>
        <dbReference type="EMBL" id="KAF9871363.1"/>
    </source>
</evidence>
<keyword evidence="12" id="KW-1185">Reference proteome</keyword>
<feature type="region of interest" description="Disordered" evidence="9">
    <location>
        <begin position="277"/>
        <end position="296"/>
    </location>
</feature>
<feature type="region of interest" description="Disordered" evidence="9">
    <location>
        <begin position="308"/>
        <end position="330"/>
    </location>
</feature>
<dbReference type="InterPro" id="IPR037518">
    <property type="entry name" value="MPN"/>
</dbReference>
<reference evidence="11" key="2">
    <citation type="submission" date="2020-11" db="EMBL/GenBank/DDBJ databases">
        <title>Whole genome sequencing of Colletotrichum sp.</title>
        <authorList>
            <person name="Li H."/>
        </authorList>
    </citation>
    <scope>NUCLEOTIDE SEQUENCE</scope>
    <source>
        <strain evidence="11">CkLH20</strain>
    </source>
</reference>
<dbReference type="PANTHER" id="PTHR12947:SF13">
    <property type="entry name" value="FI19924P1"/>
    <property type="match status" value="1"/>
</dbReference>
<evidence type="ECO:0000256" key="7">
    <source>
        <dbReference type="ARBA" id="ARBA00022833"/>
    </source>
</evidence>
<dbReference type="SMART" id="SM00232">
    <property type="entry name" value="JAB_MPN"/>
    <property type="match status" value="1"/>
</dbReference>
<name>A0A9P6LFD2_9PEZI</name>
<feature type="compositionally biased region" description="Pro residues" evidence="9">
    <location>
        <begin position="282"/>
        <end position="292"/>
    </location>
</feature>
<organism evidence="11 12">
    <name type="scientific">Colletotrichum karsti</name>
    <dbReference type="NCBI Taxonomy" id="1095194"/>
    <lineage>
        <taxon>Eukaryota</taxon>
        <taxon>Fungi</taxon>
        <taxon>Dikarya</taxon>
        <taxon>Ascomycota</taxon>
        <taxon>Pezizomycotina</taxon>
        <taxon>Sordariomycetes</taxon>
        <taxon>Hypocreomycetidae</taxon>
        <taxon>Glomerellales</taxon>
        <taxon>Glomerellaceae</taxon>
        <taxon>Colletotrichum</taxon>
        <taxon>Colletotrichum boninense species complex</taxon>
    </lineage>
</organism>
<comment type="cofactor">
    <cofactor evidence="1">
        <name>Zn(2+)</name>
        <dbReference type="ChEBI" id="CHEBI:29105"/>
    </cofactor>
</comment>
<evidence type="ECO:0000256" key="9">
    <source>
        <dbReference type="SAM" id="MobiDB-lite"/>
    </source>
</evidence>
<dbReference type="InterPro" id="IPR000555">
    <property type="entry name" value="JAMM/MPN+_dom"/>
</dbReference>
<evidence type="ECO:0000259" key="10">
    <source>
        <dbReference type="PROSITE" id="PS50249"/>
    </source>
</evidence>
<proteinExistence type="inferred from homology"/>
<keyword evidence="7" id="KW-0862">Zinc</keyword>
<dbReference type="Gene3D" id="1.20.58.80">
    <property type="entry name" value="Phosphotransferase system, lactose/cellobiose-type IIA subunit"/>
    <property type="match status" value="1"/>
</dbReference>
<feature type="region of interest" description="Disordered" evidence="9">
    <location>
        <begin position="173"/>
        <end position="262"/>
    </location>
</feature>
<feature type="compositionally biased region" description="Basic and acidic residues" evidence="9">
    <location>
        <begin position="217"/>
        <end position="242"/>
    </location>
</feature>
<dbReference type="CDD" id="cd08066">
    <property type="entry name" value="MPN_AMSH_like"/>
    <property type="match status" value="1"/>
</dbReference>
<dbReference type="InterPro" id="IPR044098">
    <property type="entry name" value="STAMBP/STALP-like_MPN"/>
</dbReference>
<protein>
    <submittedName>
        <fullName evidence="11">Endosome-associated ubiquitin isopeptidase</fullName>
    </submittedName>
</protein>
<dbReference type="GO" id="GO:0140492">
    <property type="term" value="F:metal-dependent deubiquitinase activity"/>
    <property type="evidence" value="ECO:0007669"/>
    <property type="project" value="InterPro"/>
</dbReference>
<dbReference type="OrthoDB" id="3640at2759"/>
<dbReference type="GeneID" id="62167072"/>
<dbReference type="FunFam" id="3.40.140.10:FF:000033">
    <property type="entry name" value="AMSH-like protease sst2"/>
    <property type="match status" value="1"/>
</dbReference>
<evidence type="ECO:0000256" key="5">
    <source>
        <dbReference type="ARBA" id="ARBA00022786"/>
    </source>
</evidence>
<evidence type="ECO:0000256" key="2">
    <source>
        <dbReference type="ARBA" id="ARBA00010981"/>
    </source>
</evidence>
<dbReference type="PANTHER" id="PTHR12947">
    <property type="entry name" value="AMSH-LIKE PROTEASE"/>
    <property type="match status" value="1"/>
</dbReference>
<keyword evidence="3" id="KW-0645">Protease</keyword>
<keyword evidence="5" id="KW-0833">Ubl conjugation pathway</keyword>
<accession>A0A9P6LFD2</accession>
<dbReference type="RefSeq" id="XP_038740824.1">
    <property type="nucleotide sequence ID" value="XM_038893998.1"/>
</dbReference>
<dbReference type="GO" id="GO:0006508">
    <property type="term" value="P:proteolysis"/>
    <property type="evidence" value="ECO:0007669"/>
    <property type="project" value="UniProtKB-KW"/>
</dbReference>
<gene>
    <name evidence="11" type="ORF">CkaCkLH20_11284</name>
</gene>
<reference evidence="11" key="1">
    <citation type="submission" date="2020-03" db="EMBL/GenBank/DDBJ databases">
        <authorList>
            <person name="He L."/>
        </authorList>
    </citation>
    <scope>NUCLEOTIDE SEQUENCE</scope>
    <source>
        <strain evidence="11">CkLH20</strain>
    </source>
</reference>
<dbReference type="AlphaFoldDB" id="A0A9P6LFD2"/>
<dbReference type="GO" id="GO:0070536">
    <property type="term" value="P:protein K63-linked deubiquitination"/>
    <property type="evidence" value="ECO:0007669"/>
    <property type="project" value="InterPro"/>
</dbReference>
<evidence type="ECO:0000256" key="1">
    <source>
        <dbReference type="ARBA" id="ARBA00001947"/>
    </source>
</evidence>
<sequence length="547" mass="62455">MNGPSSPRPARPMSIKEITDAAEDFEFRTTIPFKYWARSADTLFQEATFALQDNDIRKAYQMLWRHSMLVLNHLKTHPDAKLPENKALTKPLFKRQQEEVFGLLENLKPQIERDHNEWQLMNASKKKAGAEPEKRPASYDEFAARDPTLSGNAKILDAAENQELAVSLAQRDYKRRDAARRATRQAGVTEEEEQERRKGGRWEDWEQFGNPATDDDEIRRQIEATRRRLDGSDGGRDVDFRSSRPLVPPPRPPPPSYSYNYPSISRPSNVEWEASPLQPQRPYMPTPPQPPKPPKEDFTILRQELDAAPPMRPGKEPLPSYMSPTTPQSLHQDVPELPAKEEIPPPQSEKERLTFRPAAYLENGDPIRPVFLPTQLREAFLNIAADNTRKGLEMCGILCGRPVNNALFISCLLIPEQKSTPDTCETENESAMLDYCINEDLLMVGWIHTHPTQTCFMSSRDLHTQAGYQVMMPESIAIVCSPRHQPSYGIFRLTNPPGLTHILQCTKSETFHQHSIDNLYTGAVNPPGHVYHSDKLDFYVKDLRPHR</sequence>